<protein>
    <submittedName>
        <fullName evidence="2">Uncharacterized protein</fullName>
    </submittedName>
</protein>
<organism evidence="2 3">
    <name type="scientific">Chaetomidium leptoderma</name>
    <dbReference type="NCBI Taxonomy" id="669021"/>
    <lineage>
        <taxon>Eukaryota</taxon>
        <taxon>Fungi</taxon>
        <taxon>Dikarya</taxon>
        <taxon>Ascomycota</taxon>
        <taxon>Pezizomycotina</taxon>
        <taxon>Sordariomycetes</taxon>
        <taxon>Sordariomycetidae</taxon>
        <taxon>Sordariales</taxon>
        <taxon>Chaetomiaceae</taxon>
        <taxon>Chaetomidium</taxon>
    </lineage>
</organism>
<reference evidence="2" key="2">
    <citation type="submission" date="2023-05" db="EMBL/GenBank/DDBJ databases">
        <authorList>
            <consortium name="Lawrence Berkeley National Laboratory"/>
            <person name="Steindorff A."/>
            <person name="Hensen N."/>
            <person name="Bonometti L."/>
            <person name="Westerberg I."/>
            <person name="Brannstrom I.O."/>
            <person name="Guillou S."/>
            <person name="Cros-Aarteil S."/>
            <person name="Calhoun S."/>
            <person name="Haridas S."/>
            <person name="Kuo A."/>
            <person name="Mondo S."/>
            <person name="Pangilinan J."/>
            <person name="Riley R."/>
            <person name="Labutti K."/>
            <person name="Andreopoulos B."/>
            <person name="Lipzen A."/>
            <person name="Chen C."/>
            <person name="Yanf M."/>
            <person name="Daum C."/>
            <person name="Ng V."/>
            <person name="Clum A."/>
            <person name="Ohm R."/>
            <person name="Martin F."/>
            <person name="Silar P."/>
            <person name="Natvig D."/>
            <person name="Lalanne C."/>
            <person name="Gautier V."/>
            <person name="Ament-Velasquez S.L."/>
            <person name="Kruys A."/>
            <person name="Hutchinson M.I."/>
            <person name="Powell A.J."/>
            <person name="Barry K."/>
            <person name="Miller A.N."/>
            <person name="Grigoriev I.V."/>
            <person name="Debuchy R."/>
            <person name="Gladieux P."/>
            <person name="Thoren M.H."/>
            <person name="Johannesson H."/>
        </authorList>
    </citation>
    <scope>NUCLEOTIDE SEQUENCE</scope>
    <source>
        <strain evidence="2">CBS 538.74</strain>
    </source>
</reference>
<proteinExistence type="predicted"/>
<comment type="caution">
    <text evidence="2">The sequence shown here is derived from an EMBL/GenBank/DDBJ whole genome shotgun (WGS) entry which is preliminary data.</text>
</comment>
<dbReference type="PANTHER" id="PTHR36847">
    <property type="entry name" value="AMIDOLIGASE ENZYME"/>
    <property type="match status" value="1"/>
</dbReference>
<evidence type="ECO:0000313" key="3">
    <source>
        <dbReference type="Proteomes" id="UP001302745"/>
    </source>
</evidence>
<dbReference type="EMBL" id="MU856845">
    <property type="protein sequence ID" value="KAK4157807.1"/>
    <property type="molecule type" value="Genomic_DNA"/>
</dbReference>
<keyword evidence="3" id="KW-1185">Reference proteome</keyword>
<dbReference type="Proteomes" id="UP001302745">
    <property type="component" value="Unassembled WGS sequence"/>
</dbReference>
<accession>A0AAN7A0Q8</accession>
<dbReference type="AlphaFoldDB" id="A0AAN7A0Q8"/>
<feature type="region of interest" description="Disordered" evidence="1">
    <location>
        <begin position="531"/>
        <end position="570"/>
    </location>
</feature>
<feature type="compositionally biased region" description="Polar residues" evidence="1">
    <location>
        <begin position="561"/>
        <end position="570"/>
    </location>
</feature>
<evidence type="ECO:0000313" key="2">
    <source>
        <dbReference type="EMBL" id="KAK4157807.1"/>
    </source>
</evidence>
<reference evidence="2" key="1">
    <citation type="journal article" date="2023" name="Mol. Phylogenet. Evol.">
        <title>Genome-scale phylogeny and comparative genomics of the fungal order Sordariales.</title>
        <authorList>
            <person name="Hensen N."/>
            <person name="Bonometti L."/>
            <person name="Westerberg I."/>
            <person name="Brannstrom I.O."/>
            <person name="Guillou S."/>
            <person name="Cros-Aarteil S."/>
            <person name="Calhoun S."/>
            <person name="Haridas S."/>
            <person name="Kuo A."/>
            <person name="Mondo S."/>
            <person name="Pangilinan J."/>
            <person name="Riley R."/>
            <person name="LaButti K."/>
            <person name="Andreopoulos B."/>
            <person name="Lipzen A."/>
            <person name="Chen C."/>
            <person name="Yan M."/>
            <person name="Daum C."/>
            <person name="Ng V."/>
            <person name="Clum A."/>
            <person name="Steindorff A."/>
            <person name="Ohm R.A."/>
            <person name="Martin F."/>
            <person name="Silar P."/>
            <person name="Natvig D.O."/>
            <person name="Lalanne C."/>
            <person name="Gautier V."/>
            <person name="Ament-Velasquez S.L."/>
            <person name="Kruys A."/>
            <person name="Hutchinson M.I."/>
            <person name="Powell A.J."/>
            <person name="Barry K."/>
            <person name="Miller A.N."/>
            <person name="Grigoriev I.V."/>
            <person name="Debuchy R."/>
            <person name="Gladieux P."/>
            <person name="Hiltunen Thoren M."/>
            <person name="Johannesson H."/>
        </authorList>
    </citation>
    <scope>NUCLEOTIDE SEQUENCE</scope>
    <source>
        <strain evidence="2">CBS 538.74</strain>
    </source>
</reference>
<name>A0AAN7A0Q8_9PEZI</name>
<dbReference type="PANTHER" id="PTHR36847:SF1">
    <property type="entry name" value="AMIDOLIGASE ENZYME"/>
    <property type="match status" value="1"/>
</dbReference>
<gene>
    <name evidence="2" type="ORF">C8A00DRAFT_29192</name>
</gene>
<evidence type="ECO:0000256" key="1">
    <source>
        <dbReference type="SAM" id="MobiDB-lite"/>
    </source>
</evidence>
<sequence>MTSQQTANKDELSFGIELEFLFYFLDPEQVALLEADGVTPDPDALTVDADEEARLPPPLILPEGIKFDNEYHDFDDYQDPPRDWAVSLIQQAILSVRGARLDNQPMPAGTPESYGSLYVMSDHMDSHSGWTIKNDITVQDKDMKIRGYSCLSFEITSPALWDRPESHRQVYLVLQEFLKRFRLRVNIHTGFHCHVGAGVETDEEEDEEQQQKAKTTLMPGYGVPEGRGAKHSLGVFKRAAALMWAADGFLCHAHPPERGLNVYSPPIRFCSRLSRGLQTRYVQSESGWEADIKEFPLGDATVGASSVAESADLLLPEQDLPSHKFPRVDDRRFPVERPEKADDEACKRFEAMSDRQSITSINDLSNKTVYGGVGHIMRCKSRPEVAQLFAPPNATAYYNRPNYNLRDYLGGDFDSASLGTGTVEFREATGTMSPEWVSAWSNICLGFFRFARDASDARFNAVVAQLAKAEAAAQGRTTTTTTPRDSEHRYDMISLLFDMGLFAEGLFLERKLRKDALRFWYPNRLGKRKTNAGTEVEEGGEPYETHWQTNRGADDDESIPSVESSPFLQSPTEWFEASGSAAAALQSSYQGGPSG</sequence>